<evidence type="ECO:0000313" key="1">
    <source>
        <dbReference type="EMBL" id="KKN75778.1"/>
    </source>
</evidence>
<dbReference type="AlphaFoldDB" id="A0A0F9WC78"/>
<dbReference type="Gene3D" id="1.10.30.50">
    <property type="match status" value="1"/>
</dbReference>
<dbReference type="EMBL" id="LAZR01000303">
    <property type="protein sequence ID" value="KKN75778.1"/>
    <property type="molecule type" value="Genomic_DNA"/>
</dbReference>
<protein>
    <submittedName>
        <fullName evidence="1">Uncharacterized protein</fullName>
    </submittedName>
</protein>
<gene>
    <name evidence="1" type="ORF">LCGC14_0376540</name>
</gene>
<name>A0A0F9WC78_9ZZZZ</name>
<accession>A0A0F9WC78</accession>
<proteinExistence type="predicted"/>
<reference evidence="1" key="1">
    <citation type="journal article" date="2015" name="Nature">
        <title>Complex archaea that bridge the gap between prokaryotes and eukaryotes.</title>
        <authorList>
            <person name="Spang A."/>
            <person name="Saw J.H."/>
            <person name="Jorgensen S.L."/>
            <person name="Zaremba-Niedzwiedzka K."/>
            <person name="Martijn J."/>
            <person name="Lind A.E."/>
            <person name="van Eijk R."/>
            <person name="Schleper C."/>
            <person name="Guy L."/>
            <person name="Ettema T.J."/>
        </authorList>
    </citation>
    <scope>NUCLEOTIDE SEQUENCE</scope>
</reference>
<sequence length="159" mass="18243">MVRWKRGKHKKTQKSIAWDWMARWVRLKGVVATAERLGTFTTDALAQCYTCGRLVDIRRRGGGQAGHYKPRGLGGGSGTYFDERNIRVQCGSCNGFEGGRTEEFREGLVAEYDEETVQELERLHRLPSRWGPREFPGLVLYYQAEVGKLLKETGIKKWF</sequence>
<organism evidence="1">
    <name type="scientific">marine sediment metagenome</name>
    <dbReference type="NCBI Taxonomy" id="412755"/>
    <lineage>
        <taxon>unclassified sequences</taxon>
        <taxon>metagenomes</taxon>
        <taxon>ecological metagenomes</taxon>
    </lineage>
</organism>
<dbReference type="Pfam" id="PF05766">
    <property type="entry name" value="NinG"/>
    <property type="match status" value="1"/>
</dbReference>
<dbReference type="InterPro" id="IPR008713">
    <property type="entry name" value="Phage_lambda_NinG"/>
</dbReference>
<comment type="caution">
    <text evidence="1">The sequence shown here is derived from an EMBL/GenBank/DDBJ whole genome shotgun (WGS) entry which is preliminary data.</text>
</comment>